<evidence type="ECO:0000313" key="1">
    <source>
        <dbReference type="EMBL" id="MEV8464930.1"/>
    </source>
</evidence>
<keyword evidence="2" id="KW-1185">Reference proteome</keyword>
<proteinExistence type="predicted"/>
<comment type="caution">
    <text evidence="1">The sequence shown here is derived from an EMBL/GenBank/DDBJ whole genome shotgun (WGS) entry which is preliminary data.</text>
</comment>
<dbReference type="Proteomes" id="UP001553148">
    <property type="component" value="Unassembled WGS sequence"/>
</dbReference>
<dbReference type="RefSeq" id="WP_162655415.1">
    <property type="nucleotide sequence ID" value="NZ_JBFAUJ010000028.1"/>
</dbReference>
<reference evidence="1 2" key="1">
    <citation type="submission" date="2024-06" db="EMBL/GenBank/DDBJ databases">
        <title>The Natural Products Discovery Center: Release of the First 8490 Sequenced Strains for Exploring Actinobacteria Biosynthetic Diversity.</title>
        <authorList>
            <person name="Kalkreuter E."/>
            <person name="Kautsar S.A."/>
            <person name="Yang D."/>
            <person name="Bader C.D."/>
            <person name="Teijaro C.N."/>
            <person name="Fluegel L."/>
            <person name="Davis C.M."/>
            <person name="Simpson J.R."/>
            <person name="Lauterbach L."/>
            <person name="Steele A.D."/>
            <person name="Gui C."/>
            <person name="Meng S."/>
            <person name="Li G."/>
            <person name="Viehrig K."/>
            <person name="Ye F."/>
            <person name="Su P."/>
            <person name="Kiefer A.F."/>
            <person name="Nichols A."/>
            <person name="Cepeda A.J."/>
            <person name="Yan W."/>
            <person name="Fan B."/>
            <person name="Jiang Y."/>
            <person name="Adhikari A."/>
            <person name="Zheng C.-J."/>
            <person name="Schuster L."/>
            <person name="Cowan T.M."/>
            <person name="Smanski M.J."/>
            <person name="Chevrette M.G."/>
            <person name="De Carvalho L.P.S."/>
            <person name="Shen B."/>
        </authorList>
    </citation>
    <scope>NUCLEOTIDE SEQUENCE [LARGE SCALE GENOMIC DNA]</scope>
    <source>
        <strain evidence="1 2">NPDC052360</strain>
    </source>
</reference>
<dbReference type="EMBL" id="JBFAUJ010000028">
    <property type="protein sequence ID" value="MEV8464930.1"/>
    <property type="molecule type" value="Genomic_DNA"/>
</dbReference>
<sequence length="50" mass="5630">MKKTSSVLLRLLRAKRLEVLRTATSVPPTKRLHDEGIIRCGVFRATNPQA</sequence>
<name>A0ABV3L030_STRGS</name>
<protein>
    <submittedName>
        <fullName evidence="1">Uncharacterized protein</fullName>
    </submittedName>
</protein>
<evidence type="ECO:0000313" key="2">
    <source>
        <dbReference type="Proteomes" id="UP001553148"/>
    </source>
</evidence>
<accession>A0ABV3L030</accession>
<gene>
    <name evidence="1" type="ORF">AB0470_35935</name>
</gene>
<organism evidence="1 2">
    <name type="scientific">Streptomyces griseosporeus</name>
    <dbReference type="NCBI Taxonomy" id="1910"/>
    <lineage>
        <taxon>Bacteria</taxon>
        <taxon>Bacillati</taxon>
        <taxon>Actinomycetota</taxon>
        <taxon>Actinomycetes</taxon>
        <taxon>Kitasatosporales</taxon>
        <taxon>Streptomycetaceae</taxon>
        <taxon>Streptomyces</taxon>
    </lineage>
</organism>